<dbReference type="InterPro" id="IPR020613">
    <property type="entry name" value="Thiolase_CS"/>
</dbReference>
<organism evidence="9 10">
    <name type="scientific">Mycobacterium scrofulaceum</name>
    <dbReference type="NCBI Taxonomy" id="1783"/>
    <lineage>
        <taxon>Bacteria</taxon>
        <taxon>Bacillati</taxon>
        <taxon>Actinomycetota</taxon>
        <taxon>Actinomycetes</taxon>
        <taxon>Mycobacteriales</taxon>
        <taxon>Mycobacteriaceae</taxon>
        <taxon>Mycobacterium</taxon>
    </lineage>
</organism>
<keyword evidence="3 5" id="KW-0012">Acyltransferase</keyword>
<dbReference type="InterPro" id="IPR020616">
    <property type="entry name" value="Thiolase_N"/>
</dbReference>
<dbReference type="EMBL" id="MVIJ01000038">
    <property type="protein sequence ID" value="ORB71674.1"/>
    <property type="molecule type" value="Genomic_DNA"/>
</dbReference>
<dbReference type="InterPro" id="IPR020610">
    <property type="entry name" value="Thiolase_AS"/>
</dbReference>
<comment type="caution">
    <text evidence="9">The sequence shown here is derived from an EMBL/GenBank/DDBJ whole genome shotgun (WGS) entry which is preliminary data.</text>
</comment>
<dbReference type="PROSITE" id="PS00099">
    <property type="entry name" value="THIOLASE_3"/>
    <property type="match status" value="1"/>
</dbReference>
<gene>
    <name evidence="9" type="ORF">BST44_21130</name>
</gene>
<dbReference type="Proteomes" id="UP000192601">
    <property type="component" value="Unassembled WGS sequence"/>
</dbReference>
<dbReference type="NCBIfam" id="NF006090">
    <property type="entry name" value="PRK08242.1"/>
    <property type="match status" value="1"/>
</dbReference>
<evidence type="ECO:0000259" key="8">
    <source>
        <dbReference type="Pfam" id="PF02803"/>
    </source>
</evidence>
<evidence type="ECO:0000259" key="7">
    <source>
        <dbReference type="Pfam" id="PF00108"/>
    </source>
</evidence>
<dbReference type="CDD" id="cd00751">
    <property type="entry name" value="thiolase"/>
    <property type="match status" value="1"/>
</dbReference>
<feature type="active site" description="Proton acceptor" evidence="4">
    <location>
        <position position="392"/>
    </location>
</feature>
<feature type="domain" description="Thiolase C-terminal" evidence="8">
    <location>
        <begin position="284"/>
        <end position="405"/>
    </location>
</feature>
<evidence type="ECO:0000256" key="2">
    <source>
        <dbReference type="ARBA" id="ARBA00022679"/>
    </source>
</evidence>
<evidence type="ECO:0000256" key="5">
    <source>
        <dbReference type="RuleBase" id="RU003557"/>
    </source>
</evidence>
<evidence type="ECO:0000256" key="4">
    <source>
        <dbReference type="PIRSR" id="PIRSR000429-1"/>
    </source>
</evidence>
<dbReference type="PANTHER" id="PTHR43365">
    <property type="entry name" value="BLR7806 PROTEIN"/>
    <property type="match status" value="1"/>
</dbReference>
<dbReference type="GO" id="GO:0016747">
    <property type="term" value="F:acyltransferase activity, transferring groups other than amino-acyl groups"/>
    <property type="evidence" value="ECO:0007669"/>
    <property type="project" value="InterPro"/>
</dbReference>
<dbReference type="Pfam" id="PF00108">
    <property type="entry name" value="Thiolase_N"/>
    <property type="match status" value="1"/>
</dbReference>
<dbReference type="AlphaFoldDB" id="A0A1X0K940"/>
<dbReference type="OrthoDB" id="9764638at2"/>
<protein>
    <submittedName>
        <fullName evidence="9">Acetyl-CoA acetyltransferase</fullName>
    </submittedName>
</protein>
<feature type="active site" description="Acyl-thioester intermediate" evidence="4">
    <location>
        <position position="90"/>
    </location>
</feature>
<dbReference type="InterPro" id="IPR016039">
    <property type="entry name" value="Thiolase-like"/>
</dbReference>
<dbReference type="PIRSF" id="PIRSF000429">
    <property type="entry name" value="Ac-CoA_Ac_transf"/>
    <property type="match status" value="1"/>
</dbReference>
<dbReference type="SUPFAM" id="SSF53901">
    <property type="entry name" value="Thiolase-like"/>
    <property type="match status" value="2"/>
</dbReference>
<feature type="region of interest" description="Disordered" evidence="6">
    <location>
        <begin position="192"/>
        <end position="216"/>
    </location>
</feature>
<evidence type="ECO:0000256" key="3">
    <source>
        <dbReference type="ARBA" id="ARBA00023315"/>
    </source>
</evidence>
<reference evidence="9 10" key="1">
    <citation type="submission" date="2017-02" db="EMBL/GenBank/DDBJ databases">
        <title>The new phylogeny of genus Mycobacterium.</title>
        <authorList>
            <person name="Tortoli E."/>
            <person name="Trovato A."/>
            <person name="Cirillo D.M."/>
        </authorList>
    </citation>
    <scope>NUCLEOTIDE SEQUENCE [LARGE SCALE GENOMIC DNA]</scope>
    <source>
        <strain evidence="9 10">DSM 43992</strain>
    </source>
</reference>
<sequence length="406" mass="42411">MDAWILDAVRTPRGRGRPDGGLHAVHPQALFARCLTALRERIGFEPADVDDVIAGNGILGGDHGDDIARLSVLLAGWPETVPGMTLNRFCGSGQQAVTVAASSIAAGSDDLVIAGGVESMSRWDVTVGAPTIDGRNPDFRARYPTVPQGISADLIATLEGFTRETVDEYAARSQSRAAAAVDEGRFVRSLVDVPTPAGPFGRDEHPRPGTTTETLGGLKPAFAAMGETRPAGERFTFDEICLRRYPGIDRIDHVHHAGNSSGVVDGAAAVLVASSNWMRAEGVTPRAQVRATAAVGSEPIIMLTAPGPAAQLCLERAGMTVADIDLWEINEAFAAVPLKAMRDLGIDPEAVNVNGGAIALGHPIGATGAMLIGTLLDELERRDLTTGLVTMCTGGGMGTATVIERV</sequence>
<evidence type="ECO:0000313" key="10">
    <source>
        <dbReference type="Proteomes" id="UP000192601"/>
    </source>
</evidence>
<evidence type="ECO:0000313" key="9">
    <source>
        <dbReference type="EMBL" id="ORB71674.1"/>
    </source>
</evidence>
<comment type="similarity">
    <text evidence="1 5">Belongs to the thiolase-like superfamily. Thiolase family.</text>
</comment>
<name>A0A1X0K940_MYCSC</name>
<feature type="domain" description="Thiolase N-terminal" evidence="7">
    <location>
        <begin position="5"/>
        <end position="229"/>
    </location>
</feature>
<evidence type="ECO:0000256" key="1">
    <source>
        <dbReference type="ARBA" id="ARBA00010982"/>
    </source>
</evidence>
<keyword evidence="2 5" id="KW-0808">Transferase</keyword>
<dbReference type="NCBIfam" id="TIGR01930">
    <property type="entry name" value="AcCoA-C-Actrans"/>
    <property type="match status" value="1"/>
</dbReference>
<accession>A0A1X0K940</accession>
<dbReference type="InterPro" id="IPR020617">
    <property type="entry name" value="Thiolase_C"/>
</dbReference>
<dbReference type="InterPro" id="IPR002155">
    <property type="entry name" value="Thiolase"/>
</dbReference>
<dbReference type="Gene3D" id="3.40.47.10">
    <property type="match status" value="2"/>
</dbReference>
<dbReference type="Pfam" id="PF02803">
    <property type="entry name" value="Thiolase_C"/>
    <property type="match status" value="1"/>
</dbReference>
<dbReference type="PROSITE" id="PS00737">
    <property type="entry name" value="THIOLASE_2"/>
    <property type="match status" value="1"/>
</dbReference>
<dbReference type="STRING" id="1783.BST44_21130"/>
<proteinExistence type="inferred from homology"/>
<keyword evidence="10" id="KW-1185">Reference proteome</keyword>
<dbReference type="PANTHER" id="PTHR43365:SF1">
    <property type="entry name" value="ACETYL-COA C-ACYLTRANSFERASE"/>
    <property type="match status" value="1"/>
</dbReference>
<evidence type="ECO:0000256" key="6">
    <source>
        <dbReference type="SAM" id="MobiDB-lite"/>
    </source>
</evidence>
<feature type="active site" description="Proton acceptor" evidence="4">
    <location>
        <position position="362"/>
    </location>
</feature>